<evidence type="ECO:0000313" key="2">
    <source>
        <dbReference type="EMBL" id="KAJ8309507.1"/>
    </source>
</evidence>
<comment type="caution">
    <text evidence="2">The sequence shown here is derived from an EMBL/GenBank/DDBJ whole genome shotgun (WGS) entry which is preliminary data.</text>
</comment>
<gene>
    <name evidence="2" type="ORF">KUTeg_014381</name>
</gene>
<dbReference type="InterPro" id="IPR028920">
    <property type="entry name" value="Tox-ART-HYD1_dom"/>
</dbReference>
<proteinExistence type="predicted"/>
<organism evidence="2 3">
    <name type="scientific">Tegillarca granosa</name>
    <name type="common">Malaysian cockle</name>
    <name type="synonym">Anadara granosa</name>
    <dbReference type="NCBI Taxonomy" id="220873"/>
    <lineage>
        <taxon>Eukaryota</taxon>
        <taxon>Metazoa</taxon>
        <taxon>Spiralia</taxon>
        <taxon>Lophotrochozoa</taxon>
        <taxon>Mollusca</taxon>
        <taxon>Bivalvia</taxon>
        <taxon>Autobranchia</taxon>
        <taxon>Pteriomorphia</taxon>
        <taxon>Arcoida</taxon>
        <taxon>Arcoidea</taxon>
        <taxon>Arcidae</taxon>
        <taxon>Tegillarca</taxon>
    </lineage>
</organism>
<feature type="domain" description="Tox-ART-HYD1" evidence="1">
    <location>
        <begin position="59"/>
        <end position="157"/>
    </location>
</feature>
<dbReference type="EMBL" id="JARBDR010000657">
    <property type="protein sequence ID" value="KAJ8309507.1"/>
    <property type="molecule type" value="Genomic_DNA"/>
</dbReference>
<protein>
    <recommendedName>
        <fullName evidence="1">Tox-ART-HYD1 domain-containing protein</fullName>
    </recommendedName>
</protein>
<sequence>MANTKEEKKTTHILYLRFRSSLGNSKGIFLHRNMAILTATPSNDYHSDSKKKEKKLVRLYHYTNKDGIKGIARSGEIAASTDTKNDAAYGPGTYATKHGPENSKSQIAKNNYDGLWTQQESSGKVDHCVEFKVSVSKVEQAPVKDRDVWVHKGPVKLHEAEDVKFHVRQDDGKIKTYVPKDKSKLKK</sequence>
<reference evidence="2 3" key="1">
    <citation type="submission" date="2022-12" db="EMBL/GenBank/DDBJ databases">
        <title>Chromosome-level genome of Tegillarca granosa.</title>
        <authorList>
            <person name="Kim J."/>
        </authorList>
    </citation>
    <scope>NUCLEOTIDE SEQUENCE [LARGE SCALE GENOMIC DNA]</scope>
    <source>
        <strain evidence="2">Teg-2019</strain>
        <tissue evidence="2">Adductor muscle</tissue>
    </source>
</reference>
<keyword evidence="3" id="KW-1185">Reference proteome</keyword>
<name>A0ABQ9F0V2_TEGGR</name>
<dbReference type="Pfam" id="PF15633">
    <property type="entry name" value="Tox-ART-HYD1"/>
    <property type="match status" value="1"/>
</dbReference>
<accession>A0ABQ9F0V2</accession>
<evidence type="ECO:0000313" key="3">
    <source>
        <dbReference type="Proteomes" id="UP001217089"/>
    </source>
</evidence>
<evidence type="ECO:0000259" key="1">
    <source>
        <dbReference type="Pfam" id="PF15633"/>
    </source>
</evidence>
<dbReference type="Proteomes" id="UP001217089">
    <property type="component" value="Unassembled WGS sequence"/>
</dbReference>